<dbReference type="SMART" id="SM00175">
    <property type="entry name" value="RAB"/>
    <property type="match status" value="1"/>
</dbReference>
<keyword evidence="5" id="KW-1185">Reference proteome</keyword>
<dbReference type="Proteomes" id="UP001165060">
    <property type="component" value="Unassembled WGS sequence"/>
</dbReference>
<dbReference type="SUPFAM" id="SSF52540">
    <property type="entry name" value="P-loop containing nucleoside triphosphate hydrolases"/>
    <property type="match status" value="1"/>
</dbReference>
<dbReference type="NCBIfam" id="TIGR00231">
    <property type="entry name" value="small_GTP"/>
    <property type="match status" value="1"/>
</dbReference>
<feature type="region of interest" description="Disordered" evidence="3">
    <location>
        <begin position="162"/>
        <end position="222"/>
    </location>
</feature>
<reference evidence="4 5" key="1">
    <citation type="journal article" date="2023" name="Commun. Biol.">
        <title>Genome analysis of Parmales, the sister group of diatoms, reveals the evolutionary specialization of diatoms from phago-mixotrophs to photoautotrophs.</title>
        <authorList>
            <person name="Ban H."/>
            <person name="Sato S."/>
            <person name="Yoshikawa S."/>
            <person name="Yamada K."/>
            <person name="Nakamura Y."/>
            <person name="Ichinomiya M."/>
            <person name="Sato N."/>
            <person name="Blanc-Mathieu R."/>
            <person name="Endo H."/>
            <person name="Kuwata A."/>
            <person name="Ogata H."/>
        </authorList>
    </citation>
    <scope>NUCLEOTIDE SEQUENCE [LARGE SCALE GENOMIC DNA]</scope>
</reference>
<dbReference type="SMART" id="SM00176">
    <property type="entry name" value="RAN"/>
    <property type="match status" value="1"/>
</dbReference>
<dbReference type="EMBL" id="BRYB01001907">
    <property type="protein sequence ID" value="GMI36131.1"/>
    <property type="molecule type" value="Genomic_DNA"/>
</dbReference>
<keyword evidence="2" id="KW-0342">GTP-binding</keyword>
<dbReference type="InterPro" id="IPR027417">
    <property type="entry name" value="P-loop_NTPase"/>
</dbReference>
<dbReference type="Gene3D" id="3.40.50.300">
    <property type="entry name" value="P-loop containing nucleotide triphosphate hydrolases"/>
    <property type="match status" value="1"/>
</dbReference>
<feature type="compositionally biased region" description="Gly residues" evidence="3">
    <location>
        <begin position="166"/>
        <end position="182"/>
    </location>
</feature>
<dbReference type="CDD" id="cd00154">
    <property type="entry name" value="Rab"/>
    <property type="match status" value="1"/>
</dbReference>
<dbReference type="InterPro" id="IPR050227">
    <property type="entry name" value="Rab"/>
</dbReference>
<proteinExistence type="predicted"/>
<sequence length="233" mass="25431">MVGDSSCGKTSLVLRFDHDVFSSKFVTTIGVDYRDKLVKIDGASVRLQLWDTAGQERFRSLTNNFFGRADGFVLSYDVSNRTSFEHVQSWMQDINTRAPPDVDIVLCGNKCDLGEDERKVSIQEGAALADEYGVAFFETSAKTGAAVHDMFLALGKSIKQRRVPDPGGGIELESPRGGGGRGAGEEERDRAAERRAKQSRDTFKLDDESVFSRRRGADGGVGGLEKTFGNCCG</sequence>
<accession>A0ABQ6MZW7</accession>
<dbReference type="PROSITE" id="PS51421">
    <property type="entry name" value="RAS"/>
    <property type="match status" value="1"/>
</dbReference>
<evidence type="ECO:0000256" key="3">
    <source>
        <dbReference type="SAM" id="MobiDB-lite"/>
    </source>
</evidence>
<dbReference type="InterPro" id="IPR001806">
    <property type="entry name" value="Small_GTPase"/>
</dbReference>
<dbReference type="SMART" id="SM00173">
    <property type="entry name" value="RAS"/>
    <property type="match status" value="1"/>
</dbReference>
<comment type="caution">
    <text evidence="4">The sequence shown here is derived from an EMBL/GenBank/DDBJ whole genome shotgun (WGS) entry which is preliminary data.</text>
</comment>
<evidence type="ECO:0000313" key="4">
    <source>
        <dbReference type="EMBL" id="GMI36131.1"/>
    </source>
</evidence>
<dbReference type="InterPro" id="IPR005225">
    <property type="entry name" value="Small_GTP-bd"/>
</dbReference>
<dbReference type="PRINTS" id="PR00449">
    <property type="entry name" value="RASTRNSFRMNG"/>
</dbReference>
<dbReference type="PANTHER" id="PTHR47977">
    <property type="entry name" value="RAS-RELATED PROTEIN RAB"/>
    <property type="match status" value="1"/>
</dbReference>
<name>A0ABQ6MZW7_9STRA</name>
<protein>
    <submittedName>
        <fullName evidence="4">Uncharacterized protein</fullName>
    </submittedName>
</protein>
<dbReference type="Pfam" id="PF00071">
    <property type="entry name" value="Ras"/>
    <property type="match status" value="1"/>
</dbReference>
<evidence type="ECO:0000313" key="5">
    <source>
        <dbReference type="Proteomes" id="UP001165060"/>
    </source>
</evidence>
<organism evidence="4 5">
    <name type="scientific">Tetraparma gracilis</name>
    <dbReference type="NCBI Taxonomy" id="2962635"/>
    <lineage>
        <taxon>Eukaryota</taxon>
        <taxon>Sar</taxon>
        <taxon>Stramenopiles</taxon>
        <taxon>Ochrophyta</taxon>
        <taxon>Bolidophyceae</taxon>
        <taxon>Parmales</taxon>
        <taxon>Triparmaceae</taxon>
        <taxon>Tetraparma</taxon>
    </lineage>
</organism>
<keyword evidence="1" id="KW-0547">Nucleotide-binding</keyword>
<feature type="compositionally biased region" description="Basic and acidic residues" evidence="3">
    <location>
        <begin position="183"/>
        <end position="217"/>
    </location>
</feature>
<evidence type="ECO:0000256" key="1">
    <source>
        <dbReference type="ARBA" id="ARBA00022741"/>
    </source>
</evidence>
<gene>
    <name evidence="4" type="ORF">TeGR_g5284</name>
</gene>
<evidence type="ECO:0000256" key="2">
    <source>
        <dbReference type="ARBA" id="ARBA00023134"/>
    </source>
</evidence>
<dbReference type="SMART" id="SM00174">
    <property type="entry name" value="RHO"/>
    <property type="match status" value="1"/>
</dbReference>
<dbReference type="PROSITE" id="PS51419">
    <property type="entry name" value="RAB"/>
    <property type="match status" value="1"/>
</dbReference>
<dbReference type="PROSITE" id="PS51420">
    <property type="entry name" value="RHO"/>
    <property type="match status" value="1"/>
</dbReference>